<dbReference type="OrthoDB" id="409043at2759"/>
<keyword evidence="3" id="KW-1185">Reference proteome</keyword>
<feature type="chain" id="PRO_5035315022" description="Hexosyltransferase" evidence="1">
    <location>
        <begin position="24"/>
        <end position="429"/>
    </location>
</feature>
<sequence length="429" mass="48406">MALRRHVELALAALLQWCAASSGSNASDPVSQNASLLAWNERAASLDDDWHAGGPLTFGEAAAYRRRLTSLRPNSREQEEWTRQRREIELQRAHVDAIREANRQQFSSYKMDPARLRIGICVIGQVERLELGSKVVHLLATNARKHHVDAVFALAPRGAAHFVNKQTDAGGRKRWTADRIRAKVGGALRGGKLIIDMKKQAALPYLRARYVMQNEKFRNNLAKKDDRARSHVRQWGSLWQCHQHFTYTQKANGAPYDVFIKLRDDSYIMRGWTLEKPSFWRGHVVVKQCLNFGGLNDKAAVVDAKHAAAFFAKPLLDWYFDFPGLANEVRFRNPESYLLGVMTHHHVPIRRVSADKMPTITSRTSADGAMCIPMDISKVGPRASCLPKDCAIRHTLFCKRCNGGLLPQTRFVLGSCKANVAMTSCKRLR</sequence>
<keyword evidence="1" id="KW-0732">Signal</keyword>
<evidence type="ECO:0000313" key="2">
    <source>
        <dbReference type="EMBL" id="KAG8467839.1"/>
    </source>
</evidence>
<gene>
    <name evidence="2" type="ORF">KFE25_006891</name>
</gene>
<dbReference type="Proteomes" id="UP000751190">
    <property type="component" value="Unassembled WGS sequence"/>
</dbReference>
<dbReference type="OMA" id="VEASWEH"/>
<dbReference type="AlphaFoldDB" id="A0A8J5XWQ5"/>
<evidence type="ECO:0008006" key="4">
    <source>
        <dbReference type="Google" id="ProtNLM"/>
    </source>
</evidence>
<reference evidence="2" key="1">
    <citation type="submission" date="2021-05" db="EMBL/GenBank/DDBJ databases">
        <title>The genome of the haptophyte Pavlova lutheri (Diacronema luteri, Pavlovales) - a model for lipid biosynthesis in eukaryotic algae.</title>
        <authorList>
            <person name="Hulatt C.J."/>
            <person name="Posewitz M.C."/>
        </authorList>
    </citation>
    <scope>NUCLEOTIDE SEQUENCE</scope>
    <source>
        <strain evidence="2">NIVA-4/92</strain>
    </source>
</reference>
<evidence type="ECO:0000313" key="3">
    <source>
        <dbReference type="Proteomes" id="UP000751190"/>
    </source>
</evidence>
<proteinExistence type="predicted"/>
<name>A0A8J5XWQ5_DIALT</name>
<evidence type="ECO:0000256" key="1">
    <source>
        <dbReference type="SAM" id="SignalP"/>
    </source>
</evidence>
<protein>
    <recommendedName>
        <fullName evidence="4">Hexosyltransferase</fullName>
    </recommendedName>
</protein>
<organism evidence="2 3">
    <name type="scientific">Diacronema lutheri</name>
    <name type="common">Unicellular marine alga</name>
    <name type="synonym">Monochrysis lutheri</name>
    <dbReference type="NCBI Taxonomy" id="2081491"/>
    <lineage>
        <taxon>Eukaryota</taxon>
        <taxon>Haptista</taxon>
        <taxon>Haptophyta</taxon>
        <taxon>Pavlovophyceae</taxon>
        <taxon>Pavlovales</taxon>
        <taxon>Pavlovaceae</taxon>
        <taxon>Diacronema</taxon>
    </lineage>
</organism>
<comment type="caution">
    <text evidence="2">The sequence shown here is derived from an EMBL/GenBank/DDBJ whole genome shotgun (WGS) entry which is preliminary data.</text>
</comment>
<feature type="signal peptide" evidence="1">
    <location>
        <begin position="1"/>
        <end position="23"/>
    </location>
</feature>
<dbReference type="EMBL" id="JAGTXO010000005">
    <property type="protein sequence ID" value="KAG8467839.1"/>
    <property type="molecule type" value="Genomic_DNA"/>
</dbReference>
<accession>A0A8J5XWQ5</accession>